<dbReference type="GO" id="GO:0005737">
    <property type="term" value="C:cytoplasm"/>
    <property type="evidence" value="ECO:0007669"/>
    <property type="project" value="TreeGrafter"/>
</dbReference>
<dbReference type="PANTHER" id="PTHR43407:SF1">
    <property type="entry name" value="LENGSIN"/>
    <property type="match status" value="1"/>
</dbReference>
<dbReference type="GO" id="GO:0004356">
    <property type="term" value="F:glutamine synthetase activity"/>
    <property type="evidence" value="ECO:0007669"/>
    <property type="project" value="InterPro"/>
</dbReference>
<dbReference type="SUPFAM" id="SSF54368">
    <property type="entry name" value="Glutamine synthetase, N-terminal domain"/>
    <property type="match status" value="1"/>
</dbReference>
<proteinExistence type="inferred from homology"/>
<protein>
    <submittedName>
        <fullName evidence="6">Type I glutamate--ammonia ligase</fullName>
    </submittedName>
</protein>
<dbReference type="AlphaFoldDB" id="A0A7C4U7Q3"/>
<dbReference type="Pfam" id="PF03951">
    <property type="entry name" value="Gln-synt_N"/>
    <property type="match status" value="1"/>
</dbReference>
<dbReference type="EMBL" id="DTHG01000080">
    <property type="protein sequence ID" value="HGW92137.1"/>
    <property type="molecule type" value="Genomic_DNA"/>
</dbReference>
<reference evidence="6" key="1">
    <citation type="journal article" date="2020" name="mSystems">
        <title>Genome- and Community-Level Interaction Insights into Carbon Utilization and Element Cycling Functions of Hydrothermarchaeota in Hydrothermal Sediment.</title>
        <authorList>
            <person name="Zhou Z."/>
            <person name="Liu Y."/>
            <person name="Xu W."/>
            <person name="Pan J."/>
            <person name="Luo Z.H."/>
            <person name="Li M."/>
        </authorList>
    </citation>
    <scope>NUCLEOTIDE SEQUENCE [LARGE SCALE GENOMIC DNA]</scope>
    <source>
        <strain evidence="6">SpSt-780</strain>
    </source>
</reference>
<comment type="caution">
    <text evidence="6">The sequence shown here is derived from an EMBL/GenBank/DDBJ whole genome shotgun (WGS) entry which is preliminary data.</text>
</comment>
<evidence type="ECO:0000256" key="2">
    <source>
        <dbReference type="PROSITE-ProRule" id="PRU01330"/>
    </source>
</evidence>
<organism evidence="6">
    <name type="scientific">candidate division WOR-3 bacterium</name>
    <dbReference type="NCBI Taxonomy" id="2052148"/>
    <lineage>
        <taxon>Bacteria</taxon>
        <taxon>Bacteria division WOR-3</taxon>
    </lineage>
</organism>
<evidence type="ECO:0000256" key="3">
    <source>
        <dbReference type="RuleBase" id="RU000384"/>
    </source>
</evidence>
<feature type="domain" description="GS catalytic" evidence="5">
    <location>
        <begin position="101"/>
        <end position="443"/>
    </location>
</feature>
<name>A0A7C4U7Q3_UNCW3</name>
<dbReference type="SUPFAM" id="SSF55931">
    <property type="entry name" value="Glutamine synthetase/guanido kinase"/>
    <property type="match status" value="1"/>
</dbReference>
<evidence type="ECO:0000259" key="4">
    <source>
        <dbReference type="PROSITE" id="PS51986"/>
    </source>
</evidence>
<dbReference type="PROSITE" id="PS51986">
    <property type="entry name" value="GS_BETA_GRASP"/>
    <property type="match status" value="1"/>
</dbReference>
<dbReference type="Gene3D" id="3.30.590.10">
    <property type="entry name" value="Glutamine synthetase/guanido kinase, catalytic domain"/>
    <property type="match status" value="1"/>
</dbReference>
<dbReference type="PROSITE" id="PS51987">
    <property type="entry name" value="GS_CATALYTIC"/>
    <property type="match status" value="1"/>
</dbReference>
<dbReference type="GO" id="GO:0006542">
    <property type="term" value="P:glutamine biosynthetic process"/>
    <property type="evidence" value="ECO:0007669"/>
    <property type="project" value="InterPro"/>
</dbReference>
<dbReference type="InterPro" id="IPR008147">
    <property type="entry name" value="Gln_synt_N"/>
</dbReference>
<dbReference type="InterPro" id="IPR036651">
    <property type="entry name" value="Gln_synt_N_sf"/>
</dbReference>
<dbReference type="GO" id="GO:0016020">
    <property type="term" value="C:membrane"/>
    <property type="evidence" value="ECO:0007669"/>
    <property type="project" value="TreeGrafter"/>
</dbReference>
<keyword evidence="6" id="KW-0436">Ligase</keyword>
<dbReference type="Pfam" id="PF00120">
    <property type="entry name" value="Gln-synt_C"/>
    <property type="match status" value="1"/>
</dbReference>
<sequence length="443" mass="51064">MNITEIIRNENIEFVDIKYVDINGRLRHINFPSEKFEYFLKKGVGIDGSSVPGFASSKFSDMRIFPDASRYFIDPYIKNKTLSLWGDIFTCVEDKPFLDDPRNILKKTEELLKKECKIDNIYILPELEFYIFKNYEVKNEPSFSYLKLEIELEYIRNKYYHIDTPFDIYNSFRQDVCKRLKNIGINVKYLHHEGGILQQEIELEHSTPLISAENIILTKYVLQNEAINNGIKVTFMPKPLNNEPGNGLHLHILPTRNGASIFYGKERNGLSTFGLYFIGGILKHAKALTAFTNPSTNSFKRLFTGFEAPKKIVYSVANRSAALRIPGYEKGSNIDIEYRPPDATMNPFLGISVILLAGLDGVRNKIEPGEPISGEIDTLEKVDELPCNMKDALFELDKDREFIVKDGVFSNDLIDRYIELKEKEYLEIELVPSSLEIEKYFYC</sequence>
<comment type="similarity">
    <text evidence="1 2 3">Belongs to the glutamine synthetase family.</text>
</comment>
<dbReference type="Gene3D" id="3.10.20.70">
    <property type="entry name" value="Glutamine synthetase, N-terminal domain"/>
    <property type="match status" value="1"/>
</dbReference>
<gene>
    <name evidence="6" type="ORF">ENV67_06330</name>
</gene>
<dbReference type="InterPro" id="IPR014746">
    <property type="entry name" value="Gln_synth/guanido_kin_cat_dom"/>
</dbReference>
<accession>A0A7C4U7Q3</accession>
<evidence type="ECO:0000313" key="6">
    <source>
        <dbReference type="EMBL" id="HGW92137.1"/>
    </source>
</evidence>
<dbReference type="PANTHER" id="PTHR43407">
    <property type="entry name" value="GLUTAMINE SYNTHETASE"/>
    <property type="match status" value="1"/>
</dbReference>
<evidence type="ECO:0000256" key="1">
    <source>
        <dbReference type="ARBA" id="ARBA00009897"/>
    </source>
</evidence>
<dbReference type="SMART" id="SM01230">
    <property type="entry name" value="Gln-synt_C"/>
    <property type="match status" value="1"/>
</dbReference>
<evidence type="ECO:0000259" key="5">
    <source>
        <dbReference type="PROSITE" id="PS51987"/>
    </source>
</evidence>
<dbReference type="InterPro" id="IPR008146">
    <property type="entry name" value="Gln_synth_cat_dom"/>
</dbReference>
<feature type="domain" description="GS beta-grasp" evidence="4">
    <location>
        <begin position="10"/>
        <end position="95"/>
    </location>
</feature>